<dbReference type="CDD" id="cd01650">
    <property type="entry name" value="RT_nLTR_like"/>
    <property type="match status" value="1"/>
</dbReference>
<proteinExistence type="predicted"/>
<dbReference type="Pfam" id="PF00078">
    <property type="entry name" value="RVT_1"/>
    <property type="match status" value="1"/>
</dbReference>
<sequence length="301" mass="34919">MFSSLLETSEIETAIRELKNKKAAGVDELRTEQIKHFGAQAIRWITELFNNYIRLKKIPKPRRQAHVIALLKPGKNPDEAKSYRPVSLLCDMYKLFERVVMNRIKTTIDANIIQEQAGFRAGKSCTSQGKMITGAVFIDLSASYDTVNHGILRRKIYEITKDPSFVGIIDMLLKDRRFYVNLNGNKSRWKTQRNGLLTKHFIYADDLALTARGLKFEIVENALKKTLEELTRYYHTNHLKPNLTKTQVYALSFPLKKPRCKKKAWKWNGVNQEICDHSKYLVVHLDRSLTYKTHCEQTKAK</sequence>
<dbReference type="InterPro" id="IPR043502">
    <property type="entry name" value="DNA/RNA_pol_sf"/>
</dbReference>
<dbReference type="SUPFAM" id="SSF56672">
    <property type="entry name" value="DNA/RNA polymerases"/>
    <property type="match status" value="1"/>
</dbReference>
<gene>
    <name evidence="2" type="ORF">FWK35_00020508</name>
</gene>
<dbReference type="InterPro" id="IPR052560">
    <property type="entry name" value="RdDP_mobile_element"/>
</dbReference>
<name>A0A6G0XAV3_APHCR</name>
<accession>A0A6G0XAV3</accession>
<dbReference type="GO" id="GO:0071897">
    <property type="term" value="P:DNA biosynthetic process"/>
    <property type="evidence" value="ECO:0007669"/>
    <property type="project" value="UniProtKB-ARBA"/>
</dbReference>
<dbReference type="OrthoDB" id="6621432at2759"/>
<evidence type="ECO:0000313" key="3">
    <source>
        <dbReference type="Proteomes" id="UP000478052"/>
    </source>
</evidence>
<dbReference type="AlphaFoldDB" id="A0A6G0XAV3"/>
<comment type="caution">
    <text evidence="2">The sequence shown here is derived from an EMBL/GenBank/DDBJ whole genome shotgun (WGS) entry which is preliminary data.</text>
</comment>
<organism evidence="2 3">
    <name type="scientific">Aphis craccivora</name>
    <name type="common">Cowpea aphid</name>
    <dbReference type="NCBI Taxonomy" id="307492"/>
    <lineage>
        <taxon>Eukaryota</taxon>
        <taxon>Metazoa</taxon>
        <taxon>Ecdysozoa</taxon>
        <taxon>Arthropoda</taxon>
        <taxon>Hexapoda</taxon>
        <taxon>Insecta</taxon>
        <taxon>Pterygota</taxon>
        <taxon>Neoptera</taxon>
        <taxon>Paraneoptera</taxon>
        <taxon>Hemiptera</taxon>
        <taxon>Sternorrhyncha</taxon>
        <taxon>Aphidomorpha</taxon>
        <taxon>Aphidoidea</taxon>
        <taxon>Aphididae</taxon>
        <taxon>Aphidini</taxon>
        <taxon>Aphis</taxon>
        <taxon>Aphis</taxon>
    </lineage>
</organism>
<dbReference type="PANTHER" id="PTHR36688:SF1">
    <property type="entry name" value="ENDONUCLEASE_EXONUCLEASE_PHOSPHATASE DOMAIN-CONTAINING PROTEIN"/>
    <property type="match status" value="1"/>
</dbReference>
<dbReference type="PANTHER" id="PTHR36688">
    <property type="entry name" value="ENDO/EXONUCLEASE/PHOSPHATASE DOMAIN-CONTAINING PROTEIN"/>
    <property type="match status" value="1"/>
</dbReference>
<evidence type="ECO:0000259" key="1">
    <source>
        <dbReference type="PROSITE" id="PS50878"/>
    </source>
</evidence>
<evidence type="ECO:0000313" key="2">
    <source>
        <dbReference type="EMBL" id="KAF0737198.1"/>
    </source>
</evidence>
<dbReference type="Proteomes" id="UP000478052">
    <property type="component" value="Unassembled WGS sequence"/>
</dbReference>
<feature type="non-terminal residue" evidence="2">
    <location>
        <position position="301"/>
    </location>
</feature>
<dbReference type="InterPro" id="IPR000477">
    <property type="entry name" value="RT_dom"/>
</dbReference>
<reference evidence="2 3" key="1">
    <citation type="submission" date="2019-08" db="EMBL/GenBank/DDBJ databases">
        <title>Whole genome of Aphis craccivora.</title>
        <authorList>
            <person name="Voronova N.V."/>
            <person name="Shulinski R.S."/>
            <person name="Bandarenka Y.V."/>
            <person name="Zhorov D.G."/>
            <person name="Warner D."/>
        </authorList>
    </citation>
    <scope>NUCLEOTIDE SEQUENCE [LARGE SCALE GENOMIC DNA]</scope>
    <source>
        <strain evidence="2">180601</strain>
        <tissue evidence="2">Whole Body</tissue>
    </source>
</reference>
<keyword evidence="3" id="KW-1185">Reference proteome</keyword>
<protein>
    <recommendedName>
        <fullName evidence="1">Reverse transcriptase domain-containing protein</fullName>
    </recommendedName>
</protein>
<dbReference type="PROSITE" id="PS50878">
    <property type="entry name" value="RT_POL"/>
    <property type="match status" value="1"/>
</dbReference>
<feature type="domain" description="Reverse transcriptase" evidence="1">
    <location>
        <begin position="51"/>
        <end position="272"/>
    </location>
</feature>
<dbReference type="EMBL" id="VUJU01007981">
    <property type="protein sequence ID" value="KAF0737198.1"/>
    <property type="molecule type" value="Genomic_DNA"/>
</dbReference>